<comment type="subcellular location">
    <subcellularLocation>
        <location evidence="4">Plastid</location>
        <location evidence="4">Chloroplast</location>
    </subcellularLocation>
</comment>
<evidence type="ECO:0000256" key="2">
    <source>
        <dbReference type="ARBA" id="ARBA00022980"/>
    </source>
</evidence>
<dbReference type="GO" id="GO:0003735">
    <property type="term" value="F:structural constituent of ribosome"/>
    <property type="evidence" value="ECO:0007669"/>
    <property type="project" value="InterPro"/>
</dbReference>
<accession>A0A386B0T1</accession>
<keyword evidence="2 4" id="KW-0689">Ribosomal protein</keyword>
<geneLocation type="chloroplast" evidence="5"/>
<dbReference type="AlphaFoldDB" id="A0A386B0T1"/>
<dbReference type="InterPro" id="IPR001865">
    <property type="entry name" value="Ribosomal_uS2"/>
</dbReference>
<dbReference type="InterPro" id="IPR005706">
    <property type="entry name" value="Ribosomal_uS2_bac/mit/plastid"/>
</dbReference>
<reference evidence="5" key="2">
    <citation type="journal article" date="2019" name="Mol. Phylogenet. Evol.">
        <title>Reassessment of the classification of bryopsidales (chlorophyta) based on chloroplast phylogenomic analyses.</title>
        <authorList>
            <person name="Cremen M.C."/>
            <person name="Leliaert F."/>
            <person name="West J."/>
            <person name="Lam D.W."/>
            <person name="Shimada S."/>
            <person name="Lopez-Bautista J.M."/>
            <person name="Verbruggen H."/>
        </authorList>
    </citation>
    <scope>NUCLEOTIDE SEQUENCE</scope>
</reference>
<dbReference type="SUPFAM" id="SSF52313">
    <property type="entry name" value="Ribosomal protein S2"/>
    <property type="match status" value="1"/>
</dbReference>
<keyword evidence="5" id="KW-0150">Chloroplast</keyword>
<dbReference type="PANTHER" id="PTHR12534:SF0">
    <property type="entry name" value="SMALL RIBOSOMAL SUBUNIT PROTEIN US2M"/>
    <property type="match status" value="1"/>
</dbReference>
<dbReference type="EMBL" id="MH591108">
    <property type="protein sequence ID" value="AYC65297.1"/>
    <property type="molecule type" value="Genomic_DNA"/>
</dbReference>
<keyword evidence="3 4" id="KW-0687">Ribonucleoprotein</keyword>
<proteinExistence type="inferred from homology"/>
<dbReference type="GO" id="GO:0009507">
    <property type="term" value="C:chloroplast"/>
    <property type="evidence" value="ECO:0007669"/>
    <property type="project" value="UniProtKB-SubCell"/>
</dbReference>
<dbReference type="GO" id="GO:0005763">
    <property type="term" value="C:mitochondrial small ribosomal subunit"/>
    <property type="evidence" value="ECO:0007669"/>
    <property type="project" value="TreeGrafter"/>
</dbReference>
<dbReference type="HAMAP" id="MF_00291_B">
    <property type="entry name" value="Ribosomal_uS2_B"/>
    <property type="match status" value="1"/>
</dbReference>
<dbReference type="RefSeq" id="YP_009532753.1">
    <property type="nucleotide sequence ID" value="NC_039766.1"/>
</dbReference>
<protein>
    <recommendedName>
        <fullName evidence="4">Small ribosomal subunit protein uS2c</fullName>
    </recommendedName>
</protein>
<dbReference type="NCBIfam" id="TIGR01011">
    <property type="entry name" value="rpsB_bact"/>
    <property type="match status" value="1"/>
</dbReference>
<gene>
    <name evidence="4 5" type="primary">rps2</name>
</gene>
<evidence type="ECO:0000256" key="4">
    <source>
        <dbReference type="HAMAP-Rule" id="MF_00291"/>
    </source>
</evidence>
<sequence length="226" mass="26319">MNLVLKKMIYSGVHFGHPKRDWNPKMSPYIYKEKNGIHIIDIIQTYFYLKKSAQFLEHAASQGQTILFVGTNKQIAQIIKQAAINSNTFYVNKRWLGGLLTNWLNMRHSIMQLNQLNLLKLSSETLQVRMEKKYDRLQKYIGGLKEMRRLPDVVIIVGQQRELNAVYECQKLGLRTITILDTNCNPRLVDLFIPANDDSRQSIKWILNTLSKSIVKGHQLYKDLNN</sequence>
<dbReference type="InterPro" id="IPR018130">
    <property type="entry name" value="Ribosomal_uS2_CS"/>
</dbReference>
<dbReference type="CDD" id="cd01425">
    <property type="entry name" value="RPS2"/>
    <property type="match status" value="1"/>
</dbReference>
<reference evidence="5" key="1">
    <citation type="submission" date="2018-07" db="EMBL/GenBank/DDBJ databases">
        <authorList>
            <person name="Quirk P.G."/>
            <person name="Krulwich T.A."/>
        </authorList>
    </citation>
    <scope>NUCLEOTIDE SEQUENCE</scope>
</reference>
<dbReference type="Gene3D" id="3.40.50.10490">
    <property type="entry name" value="Glucose-6-phosphate isomerase like protein, domain 1"/>
    <property type="match status" value="1"/>
</dbReference>
<keyword evidence="5" id="KW-0934">Plastid</keyword>
<evidence type="ECO:0000313" key="5">
    <source>
        <dbReference type="EMBL" id="AYC65297.1"/>
    </source>
</evidence>
<evidence type="ECO:0000256" key="3">
    <source>
        <dbReference type="ARBA" id="ARBA00023274"/>
    </source>
</evidence>
<dbReference type="Gene3D" id="1.10.287.610">
    <property type="entry name" value="Helix hairpin bin"/>
    <property type="match status" value="1"/>
</dbReference>
<organism evidence="5">
    <name type="scientific">Pedobesia claviformis</name>
    <dbReference type="NCBI Taxonomy" id="2364088"/>
    <lineage>
        <taxon>Eukaryota</taxon>
        <taxon>Viridiplantae</taxon>
        <taxon>Chlorophyta</taxon>
        <taxon>core chlorophytes</taxon>
        <taxon>Ulvophyceae</taxon>
        <taxon>TCBD clade</taxon>
        <taxon>Bryopsidales</taxon>
        <taxon>Bryopsidineae</taxon>
        <taxon>Derbesiaceae</taxon>
        <taxon>Pedobesia</taxon>
    </lineage>
</organism>
<comment type="similarity">
    <text evidence="1 4">Belongs to the universal ribosomal protein uS2 family.</text>
</comment>
<dbReference type="GO" id="GO:0006412">
    <property type="term" value="P:translation"/>
    <property type="evidence" value="ECO:0007669"/>
    <property type="project" value="UniProtKB-UniRule"/>
</dbReference>
<dbReference type="Pfam" id="PF00318">
    <property type="entry name" value="Ribosomal_S2"/>
    <property type="match status" value="1"/>
</dbReference>
<dbReference type="PANTHER" id="PTHR12534">
    <property type="entry name" value="30S RIBOSOMAL PROTEIN S2 PROKARYOTIC AND ORGANELLAR"/>
    <property type="match status" value="1"/>
</dbReference>
<evidence type="ECO:0000256" key="1">
    <source>
        <dbReference type="ARBA" id="ARBA00006242"/>
    </source>
</evidence>
<dbReference type="PROSITE" id="PS00962">
    <property type="entry name" value="RIBOSOMAL_S2_1"/>
    <property type="match status" value="1"/>
</dbReference>
<dbReference type="GeneID" id="38334295"/>
<dbReference type="InterPro" id="IPR023591">
    <property type="entry name" value="Ribosomal_uS2_flav_dom_sf"/>
</dbReference>
<name>A0A386B0T1_9CHLO</name>
<dbReference type="PRINTS" id="PR00395">
    <property type="entry name" value="RIBOSOMALS2"/>
</dbReference>